<dbReference type="EMBL" id="GG662749">
    <property type="protein sequence ID" value="EAR92604.1"/>
    <property type="molecule type" value="Genomic_DNA"/>
</dbReference>
<organism evidence="3 4">
    <name type="scientific">Tetrahymena thermophila (strain SB210)</name>
    <dbReference type="NCBI Taxonomy" id="312017"/>
    <lineage>
        <taxon>Eukaryota</taxon>
        <taxon>Sar</taxon>
        <taxon>Alveolata</taxon>
        <taxon>Ciliophora</taxon>
        <taxon>Intramacronucleata</taxon>
        <taxon>Oligohymenophorea</taxon>
        <taxon>Hymenostomatida</taxon>
        <taxon>Tetrahymenina</taxon>
        <taxon>Tetrahymenidae</taxon>
        <taxon>Tetrahymena</taxon>
    </lineage>
</organism>
<evidence type="ECO:0000256" key="1">
    <source>
        <dbReference type="SAM" id="Coils"/>
    </source>
</evidence>
<dbReference type="RefSeq" id="XP_001012849.1">
    <property type="nucleotide sequence ID" value="XM_001012849.2"/>
</dbReference>
<reference evidence="3" key="1">
    <citation type="submission" date="2008-09" db="EMBL/GenBank/DDBJ databases">
        <authorList>
            <person name="Eisen J.A."/>
            <person name="Wu M."/>
            <person name="Wu D."/>
            <person name="Nierman W.C."/>
            <person name="Orias E."/>
            <person name="Delcher A.L."/>
            <person name="Salzberg S.L."/>
        </authorList>
    </citation>
    <scope>NUCLEOTIDE SEQUENCE</scope>
    <source>
        <strain evidence="3">SB210</strain>
    </source>
</reference>
<dbReference type="HOGENOM" id="CLU_399840_0_0_1"/>
<sequence>MNPVKITVLGVKKKAVPSNLISSNIKILTDNSENIKTEENIQEFLNANSNWNICNLSQSAGTYISKSQLESDPKAVDPSKFVDVNKYTDIAHMCKQDLLDQKIDLLEYNLQVRQNCLPIQSNSNQDTEKQENSGNNMHSMPYFQKNPKKQISQEEKEEMKQRLIRKQKILQIKNQQLVSYFADKKKSIYSFDPTLLQEQKNKKEKMFRKPNFLQDLKNDLVNDEKTVKFIEKNWFLFSQSAENPNEYIQGIKKIKDVYDELKSRIQRQQEKNLEQKERALIQEILEQQRKSNYRRSLSTKKNQKKDQTSDKICMFNAATAANTPKKNSKKYKKSGTQYSIKIRQTQDIQEKQNLSQTIKYEGNNNYLHFSSQNKSLRINNEDIISSPSNYYSIEGDPNVNQNQSLYENQIKLERPPQLHLSSKAKFDERVKFSQNNTNSSVSTRILDSRIRTTSGSKTSILGTPSTRTAFHSRKNTEVDLNRNQEKILQINGLKLNQRQRSATNNSRLISNSNYNNKNRIQMENNDQIFNFCHSAISESEIINIQGEEDYENEYDQNELRNKINNSFIDKQNSQLSNRSQLNSSTTLQESSRGTSFSLDNPSSYTTNVNFLNRKRKYLNMNEIKITTYTAKELYLQEHNPLKYELYVVPQATKDLISKANKQGTYLYQKQFTPKNYGQVSNIKRELIIS</sequence>
<dbReference type="GeneID" id="7837990"/>
<dbReference type="Proteomes" id="UP000009168">
    <property type="component" value="Unassembled WGS sequence"/>
</dbReference>
<feature type="compositionally biased region" description="Low complexity" evidence="2">
    <location>
        <begin position="571"/>
        <end position="587"/>
    </location>
</feature>
<feature type="compositionally biased region" description="Polar residues" evidence="2">
    <location>
        <begin position="588"/>
        <end position="599"/>
    </location>
</feature>
<protein>
    <submittedName>
        <fullName evidence="3">Uncharacterized protein</fullName>
    </submittedName>
</protein>
<reference evidence="3" key="2">
    <citation type="submission" date="2014-02" db="EMBL/GenBank/DDBJ databases">
        <title>Annotation update of Tetrahymena thermophila SB210.</title>
        <authorList>
            <person name="Bidwell S."/>
            <person name="Michalis H.M."/>
            <person name="Zafar N."/>
            <person name="Joardar V."/>
            <person name="Miao W."/>
            <person name="Russ C."/>
            <person name="Eisen J."/>
            <person name="Wu M."/>
            <person name="Wu D."/>
            <person name="Nierman W."/>
            <person name="Orias E."/>
            <person name="Delcher A."/>
            <person name="Salzberg S."/>
            <person name="Coyne R."/>
        </authorList>
    </citation>
    <scope>NUCLEOTIDE SEQUENCE</scope>
    <source>
        <strain evidence="3">SB210</strain>
    </source>
</reference>
<dbReference type="AlphaFoldDB" id="Q235Z6"/>
<dbReference type="KEGG" id="tet:TTHERM_00093950"/>
<evidence type="ECO:0000256" key="2">
    <source>
        <dbReference type="SAM" id="MobiDB-lite"/>
    </source>
</evidence>
<feature type="coiled-coil region" evidence="1">
    <location>
        <begin position="213"/>
        <end position="290"/>
    </location>
</feature>
<keyword evidence="4" id="KW-1185">Reference proteome</keyword>
<evidence type="ECO:0000313" key="3">
    <source>
        <dbReference type="EMBL" id="EAR92604.1"/>
    </source>
</evidence>
<feature type="region of interest" description="Disordered" evidence="2">
    <location>
        <begin position="571"/>
        <end position="599"/>
    </location>
</feature>
<dbReference type="InParanoid" id="Q235Z6"/>
<gene>
    <name evidence="3" type="ORF">TTHERM_00093950</name>
</gene>
<name>Q235Z6_TETTS</name>
<proteinExistence type="predicted"/>
<keyword evidence="1" id="KW-0175">Coiled coil</keyword>
<feature type="region of interest" description="Disordered" evidence="2">
    <location>
        <begin position="121"/>
        <end position="147"/>
    </location>
</feature>
<evidence type="ECO:0000313" key="4">
    <source>
        <dbReference type="Proteomes" id="UP000009168"/>
    </source>
</evidence>
<accession>Q235Z6</accession>